<dbReference type="Proteomes" id="UP000838100">
    <property type="component" value="Unassembled WGS sequence"/>
</dbReference>
<evidence type="ECO:0000313" key="10">
    <source>
        <dbReference type="Proteomes" id="UP000838100"/>
    </source>
</evidence>
<gene>
    <name evidence="5 9" type="primary">recX</name>
    <name evidence="9" type="ORF">SIN8267_00671</name>
</gene>
<organism evidence="9 10">
    <name type="scientific">Sinobacterium norvegicum</name>
    <dbReference type="NCBI Taxonomy" id="1641715"/>
    <lineage>
        <taxon>Bacteria</taxon>
        <taxon>Pseudomonadati</taxon>
        <taxon>Pseudomonadota</taxon>
        <taxon>Gammaproteobacteria</taxon>
        <taxon>Cellvibrionales</taxon>
        <taxon>Spongiibacteraceae</taxon>
        <taxon>Sinobacterium</taxon>
    </lineage>
</organism>
<dbReference type="EMBL" id="CAKLPX010000001">
    <property type="protein sequence ID" value="CAH0990578.1"/>
    <property type="molecule type" value="Genomic_DNA"/>
</dbReference>
<feature type="domain" description="RecX first three-helical" evidence="8">
    <location>
        <begin position="49"/>
        <end position="85"/>
    </location>
</feature>
<dbReference type="Pfam" id="PF21982">
    <property type="entry name" value="RecX_HTH1"/>
    <property type="match status" value="1"/>
</dbReference>
<accession>A0ABN8EFZ4</accession>
<feature type="domain" description="RecX third three-helical" evidence="7">
    <location>
        <begin position="140"/>
        <end position="182"/>
    </location>
</feature>
<keyword evidence="4 5" id="KW-0963">Cytoplasm</keyword>
<feature type="domain" description="RecX second three-helical" evidence="6">
    <location>
        <begin position="92"/>
        <end position="132"/>
    </location>
</feature>
<dbReference type="InterPro" id="IPR036388">
    <property type="entry name" value="WH-like_DNA-bd_sf"/>
</dbReference>
<comment type="function">
    <text evidence="5">Modulates RecA activity.</text>
</comment>
<proteinExistence type="inferred from homology"/>
<sequence length="187" mass="21861">MVDEVNTQALNKQQLEQMIEQTLRASSQQDEQPVDDDEGKKKYKEMRFAAMNLLARREYSRGELTDKLQRRFELPALAELVLDQLIEDGLQSDQRFTESFVNSRVNRGHGLFRIRQELRQKKLASHLLEELLSELSIDWFAVAADCYQRKFGDSKIIDQKDYAKRARFMAYRGHNSGDITELLAAFR</sequence>
<evidence type="ECO:0000256" key="1">
    <source>
        <dbReference type="ARBA" id="ARBA00004496"/>
    </source>
</evidence>
<evidence type="ECO:0000256" key="5">
    <source>
        <dbReference type="HAMAP-Rule" id="MF_01114"/>
    </source>
</evidence>
<dbReference type="PANTHER" id="PTHR33602">
    <property type="entry name" value="REGULATORY PROTEIN RECX FAMILY PROTEIN"/>
    <property type="match status" value="1"/>
</dbReference>
<dbReference type="InterPro" id="IPR053925">
    <property type="entry name" value="RecX_HTH_3rd"/>
</dbReference>
<protein>
    <recommendedName>
        <fullName evidence="3 5">Regulatory protein RecX</fullName>
    </recommendedName>
</protein>
<comment type="caution">
    <text evidence="9">The sequence shown here is derived from an EMBL/GenBank/DDBJ whole genome shotgun (WGS) entry which is preliminary data.</text>
</comment>
<dbReference type="Gene3D" id="1.10.10.10">
    <property type="entry name" value="Winged helix-like DNA-binding domain superfamily/Winged helix DNA-binding domain"/>
    <property type="match status" value="3"/>
</dbReference>
<evidence type="ECO:0000259" key="7">
    <source>
        <dbReference type="Pfam" id="PF21981"/>
    </source>
</evidence>
<dbReference type="PANTHER" id="PTHR33602:SF1">
    <property type="entry name" value="REGULATORY PROTEIN RECX FAMILY PROTEIN"/>
    <property type="match status" value="1"/>
</dbReference>
<evidence type="ECO:0000259" key="8">
    <source>
        <dbReference type="Pfam" id="PF21982"/>
    </source>
</evidence>
<dbReference type="InterPro" id="IPR053924">
    <property type="entry name" value="RecX_HTH_2nd"/>
</dbReference>
<comment type="similarity">
    <text evidence="2 5">Belongs to the RecX family.</text>
</comment>
<comment type="subcellular location">
    <subcellularLocation>
        <location evidence="1 5">Cytoplasm</location>
    </subcellularLocation>
</comment>
<dbReference type="RefSeq" id="WP_237443260.1">
    <property type="nucleotide sequence ID" value="NZ_CAKLPX010000001.1"/>
</dbReference>
<reference evidence="9" key="1">
    <citation type="submission" date="2021-12" db="EMBL/GenBank/DDBJ databases">
        <authorList>
            <person name="Rodrigo-Torres L."/>
            <person name="Arahal R. D."/>
            <person name="Lucena T."/>
        </authorList>
    </citation>
    <scope>NUCLEOTIDE SEQUENCE</scope>
    <source>
        <strain evidence="9">CECT 8267</strain>
    </source>
</reference>
<dbReference type="HAMAP" id="MF_01114">
    <property type="entry name" value="RecX"/>
    <property type="match status" value="1"/>
</dbReference>
<dbReference type="Pfam" id="PF21981">
    <property type="entry name" value="RecX_HTH3"/>
    <property type="match status" value="1"/>
</dbReference>
<dbReference type="Pfam" id="PF02631">
    <property type="entry name" value="RecX_HTH2"/>
    <property type="match status" value="1"/>
</dbReference>
<dbReference type="InterPro" id="IPR053926">
    <property type="entry name" value="RecX_HTH_1st"/>
</dbReference>
<keyword evidence="10" id="KW-1185">Reference proteome</keyword>
<evidence type="ECO:0000256" key="2">
    <source>
        <dbReference type="ARBA" id="ARBA00009695"/>
    </source>
</evidence>
<evidence type="ECO:0000256" key="3">
    <source>
        <dbReference type="ARBA" id="ARBA00018111"/>
    </source>
</evidence>
<evidence type="ECO:0000259" key="6">
    <source>
        <dbReference type="Pfam" id="PF02631"/>
    </source>
</evidence>
<dbReference type="InterPro" id="IPR003783">
    <property type="entry name" value="Regulatory_RecX"/>
</dbReference>
<name>A0ABN8EFZ4_9GAMM</name>
<evidence type="ECO:0000256" key="4">
    <source>
        <dbReference type="ARBA" id="ARBA00022490"/>
    </source>
</evidence>
<evidence type="ECO:0000313" key="9">
    <source>
        <dbReference type="EMBL" id="CAH0990578.1"/>
    </source>
</evidence>